<protein>
    <recommendedName>
        <fullName evidence="3">DUF4276 family protein</fullName>
    </recommendedName>
</protein>
<evidence type="ECO:0008006" key="3">
    <source>
        <dbReference type="Google" id="ProtNLM"/>
    </source>
</evidence>
<dbReference type="RefSeq" id="WP_206434322.1">
    <property type="nucleotide sequence ID" value="NZ_BAAADY010000059.1"/>
</dbReference>
<organism evidence="1 2">
    <name type="scientific">Sphingomonas trueperi</name>
    <dbReference type="NCBI Taxonomy" id="53317"/>
    <lineage>
        <taxon>Bacteria</taxon>
        <taxon>Pseudomonadati</taxon>
        <taxon>Pseudomonadota</taxon>
        <taxon>Alphaproteobacteria</taxon>
        <taxon>Sphingomonadales</taxon>
        <taxon>Sphingomonadaceae</taxon>
        <taxon>Sphingomonas</taxon>
    </lineage>
</organism>
<dbReference type="Proteomes" id="UP000531251">
    <property type="component" value="Unassembled WGS sequence"/>
</dbReference>
<proteinExistence type="predicted"/>
<evidence type="ECO:0000313" key="1">
    <source>
        <dbReference type="EMBL" id="NJC00096.1"/>
    </source>
</evidence>
<dbReference type="AlphaFoldDB" id="A0A7X6BF77"/>
<accession>A0A7X6BF77</accession>
<keyword evidence="2" id="KW-1185">Reference proteome</keyword>
<reference evidence="1 2" key="1">
    <citation type="submission" date="2020-03" db="EMBL/GenBank/DDBJ databases">
        <title>Genomic Encyclopedia of Type Strains, Phase IV (KMG-IV): sequencing the most valuable type-strain genomes for metagenomic binning, comparative biology and taxonomic classification.</title>
        <authorList>
            <person name="Goeker M."/>
        </authorList>
    </citation>
    <scope>NUCLEOTIDE SEQUENCE [LARGE SCALE GENOMIC DNA]</scope>
    <source>
        <strain evidence="1 2">DSM 7225</strain>
    </source>
</reference>
<gene>
    <name evidence="1" type="ORF">GGR89_004451</name>
</gene>
<dbReference type="InterPro" id="IPR025455">
    <property type="entry name" value="DUF4276"/>
</dbReference>
<dbReference type="Pfam" id="PF14103">
    <property type="entry name" value="DUF4276"/>
    <property type="match status" value="1"/>
</dbReference>
<dbReference type="EMBL" id="JAATJB010000035">
    <property type="protein sequence ID" value="NJC00096.1"/>
    <property type="molecule type" value="Genomic_DNA"/>
</dbReference>
<name>A0A7X6BF77_9SPHN</name>
<evidence type="ECO:0000313" key="2">
    <source>
        <dbReference type="Proteomes" id="UP000531251"/>
    </source>
</evidence>
<sequence>MKLFVEGGGDSTALKSECREGFKTFITKAGITKRPRIVACGSRSDAYNDFCTALNNNEEALLLVDSEENVDASSQEGEDRTKWLPWKHLNQRKGDEWEKPKGSEDTDCHLMVQVMETWFLADRAALAAFFGNGFKQEKLPATERPIEGISKVDVYRALKVATADCRTKAQYGKGAHSFKILATLDPAKVTSASAWAARFVDTLKKKMG</sequence>
<comment type="caution">
    <text evidence="1">The sequence shown here is derived from an EMBL/GenBank/DDBJ whole genome shotgun (WGS) entry which is preliminary data.</text>
</comment>